<keyword evidence="7 9" id="KW-0694">RNA-binding</keyword>
<evidence type="ECO:0000256" key="2">
    <source>
        <dbReference type="ARBA" id="ARBA00004496"/>
    </source>
</evidence>
<dbReference type="InterPro" id="IPR000504">
    <property type="entry name" value="RRM_dom"/>
</dbReference>
<dbReference type="CDD" id="cd12639">
    <property type="entry name" value="RRM3_CELF3_4_5_6"/>
    <property type="match status" value="1"/>
</dbReference>
<dbReference type="PROSITE" id="PS50102">
    <property type="entry name" value="RRM"/>
    <property type="match status" value="3"/>
</dbReference>
<evidence type="ECO:0000313" key="12">
    <source>
        <dbReference type="Proteomes" id="UP001652642"/>
    </source>
</evidence>
<dbReference type="GeneID" id="110081447"/>
<evidence type="ECO:0000256" key="6">
    <source>
        <dbReference type="ARBA" id="ARBA00022737"/>
    </source>
</evidence>
<dbReference type="CDD" id="cd12635">
    <property type="entry name" value="RRM2_CELF3_4_5_6"/>
    <property type="match status" value="1"/>
</dbReference>
<evidence type="ECO:0000256" key="4">
    <source>
        <dbReference type="ARBA" id="ARBA00022490"/>
    </source>
</evidence>
<gene>
    <name evidence="13" type="primary">CELF3</name>
</gene>
<dbReference type="Gene3D" id="3.30.70.330">
    <property type="match status" value="3"/>
</dbReference>
<evidence type="ECO:0000256" key="1">
    <source>
        <dbReference type="ARBA" id="ARBA00004123"/>
    </source>
</evidence>
<protein>
    <submittedName>
        <fullName evidence="13">CUGBP Elav-like family member 3 isoform X5</fullName>
    </submittedName>
</protein>
<comment type="subcellular location">
    <subcellularLocation>
        <location evidence="2">Cytoplasm</location>
    </subcellularLocation>
    <subcellularLocation>
        <location evidence="1">Nucleus</location>
    </subcellularLocation>
</comment>
<feature type="domain" description="RRM" evidence="11">
    <location>
        <begin position="385"/>
        <end position="463"/>
    </location>
</feature>
<sequence>MKEPDAIKLFIGQIPRNLEEKDLKPIFEQFGKIYELTVIKDKYTGMHKGCAFLTYCARESALKAQSALHEQKTLPGMNRPIQVKPADSESRGEDRKLFVGMLGKQQTDEDVRKMFEPFGNIDECTVLRGPDGTSKGCAFVKFQTHAEAQAAINTLHGSRTLPGASSSLVVKFADTEKERGLRRMQQVANQLGMFSPIALQFGAYSAYTQALMQQQAALVAAHSAYLNPMATMAAVQMQQMATISPSGLIATPITPITPSSGTSTPPAIAATPVSAIPATLSVNGYSPVPTQSTGQPASEAIYTNGVHPYPAQSPAAPVDPLQQAYAGMQHYTAAYPAAYGLVSPAFPQQPATIITQQPPPQQPQQQQQQREGLQPARPSAGPEGCNIFIYHLPQEFTDSEILQMFLPFGNVISAKVFVDRATNQSKCFGFVSFDNPASAQAAIQAMNGFQIGMKRLKVQLKRPKDANRPY</sequence>
<keyword evidence="8" id="KW-0539">Nucleus</keyword>
<feature type="domain" description="RRM" evidence="11">
    <location>
        <begin position="95"/>
        <end position="175"/>
    </location>
</feature>
<feature type="domain" description="RRM" evidence="11">
    <location>
        <begin position="7"/>
        <end position="88"/>
    </location>
</feature>
<organism evidence="12 13">
    <name type="scientific">Pogona vitticeps</name>
    <name type="common">central bearded dragon</name>
    <dbReference type="NCBI Taxonomy" id="103695"/>
    <lineage>
        <taxon>Eukaryota</taxon>
        <taxon>Metazoa</taxon>
        <taxon>Chordata</taxon>
        <taxon>Craniata</taxon>
        <taxon>Vertebrata</taxon>
        <taxon>Euteleostomi</taxon>
        <taxon>Lepidosauria</taxon>
        <taxon>Squamata</taxon>
        <taxon>Bifurcata</taxon>
        <taxon>Unidentata</taxon>
        <taxon>Episquamata</taxon>
        <taxon>Toxicofera</taxon>
        <taxon>Iguania</taxon>
        <taxon>Acrodonta</taxon>
        <taxon>Agamidae</taxon>
        <taxon>Amphibolurinae</taxon>
        <taxon>Pogona</taxon>
    </lineage>
</organism>
<feature type="region of interest" description="Disordered" evidence="10">
    <location>
        <begin position="352"/>
        <end position="379"/>
    </location>
</feature>
<dbReference type="Pfam" id="PF00076">
    <property type="entry name" value="RRM_1"/>
    <property type="match status" value="3"/>
</dbReference>
<dbReference type="RefSeq" id="XP_072839929.1">
    <property type="nucleotide sequence ID" value="XM_072983828.1"/>
</dbReference>
<evidence type="ECO:0000256" key="8">
    <source>
        <dbReference type="ARBA" id="ARBA00023242"/>
    </source>
</evidence>
<reference evidence="13" key="1">
    <citation type="submission" date="2025-08" db="UniProtKB">
        <authorList>
            <consortium name="RefSeq"/>
        </authorList>
    </citation>
    <scope>IDENTIFICATION</scope>
</reference>
<comment type="similarity">
    <text evidence="3">Belongs to the CELF/BRUNOL family.</text>
</comment>
<dbReference type="Proteomes" id="UP001652642">
    <property type="component" value="Chromosome 15"/>
</dbReference>
<evidence type="ECO:0000259" key="11">
    <source>
        <dbReference type="PROSITE" id="PS50102"/>
    </source>
</evidence>
<evidence type="ECO:0000256" key="10">
    <source>
        <dbReference type="SAM" id="MobiDB-lite"/>
    </source>
</evidence>
<keyword evidence="6" id="KW-0677">Repeat</keyword>
<evidence type="ECO:0000256" key="9">
    <source>
        <dbReference type="PROSITE-ProRule" id="PRU00176"/>
    </source>
</evidence>
<evidence type="ECO:0000313" key="13">
    <source>
        <dbReference type="RefSeq" id="XP_072839929.1"/>
    </source>
</evidence>
<dbReference type="PANTHER" id="PTHR24012">
    <property type="entry name" value="RNA BINDING PROTEIN"/>
    <property type="match status" value="1"/>
</dbReference>
<dbReference type="InterPro" id="IPR012677">
    <property type="entry name" value="Nucleotide-bd_a/b_plait_sf"/>
</dbReference>
<dbReference type="CDD" id="cd12632">
    <property type="entry name" value="RRM1_CELF3_4_5_6"/>
    <property type="match status" value="1"/>
</dbReference>
<evidence type="ECO:0000256" key="3">
    <source>
        <dbReference type="ARBA" id="ARBA00009621"/>
    </source>
</evidence>
<dbReference type="InterPro" id="IPR034648">
    <property type="entry name" value="CELF3/4/5/6_RRM1"/>
</dbReference>
<dbReference type="SUPFAM" id="SSF54928">
    <property type="entry name" value="RNA-binding domain, RBD"/>
    <property type="match status" value="2"/>
</dbReference>
<evidence type="ECO:0000256" key="7">
    <source>
        <dbReference type="ARBA" id="ARBA00022884"/>
    </source>
</evidence>
<evidence type="ECO:0000256" key="5">
    <source>
        <dbReference type="ARBA" id="ARBA00022664"/>
    </source>
</evidence>
<dbReference type="SMART" id="SM00360">
    <property type="entry name" value="RRM"/>
    <property type="match status" value="3"/>
</dbReference>
<name>A0ABM5F3E6_9SAUR</name>
<keyword evidence="5" id="KW-0507">mRNA processing</keyword>
<keyword evidence="12" id="KW-1185">Reference proteome</keyword>
<dbReference type="InterPro" id="IPR035979">
    <property type="entry name" value="RBD_domain_sf"/>
</dbReference>
<keyword evidence="4" id="KW-0963">Cytoplasm</keyword>
<proteinExistence type="inferred from homology"/>
<accession>A0ABM5F3E6</accession>